<proteinExistence type="predicted"/>
<dbReference type="Proteomes" id="UP000027138">
    <property type="component" value="Unassembled WGS sequence"/>
</dbReference>
<protein>
    <recommendedName>
        <fullName evidence="2">Arabidopsis retrotransposon Orf1 C-terminal domain-containing protein</fullName>
    </recommendedName>
</protein>
<reference evidence="3 4" key="1">
    <citation type="journal article" date="2014" name="PLoS ONE">
        <title>Global Analysis of Gene Expression Profiles in Physic Nut (Jatropha curcas L.) Seedlings Exposed to Salt Stress.</title>
        <authorList>
            <person name="Zhang L."/>
            <person name="Zhang C."/>
            <person name="Wu P."/>
            <person name="Chen Y."/>
            <person name="Li M."/>
            <person name="Jiang H."/>
            <person name="Wu G."/>
        </authorList>
    </citation>
    <scope>NUCLEOTIDE SEQUENCE [LARGE SCALE GENOMIC DNA]</scope>
    <source>
        <strain evidence="4">cv. GZQX0401</strain>
        <tissue evidence="3">Young leaves</tissue>
    </source>
</reference>
<feature type="region of interest" description="Disordered" evidence="1">
    <location>
        <begin position="1"/>
        <end position="22"/>
    </location>
</feature>
<dbReference type="Pfam" id="PF03078">
    <property type="entry name" value="ATHILA"/>
    <property type="match status" value="1"/>
</dbReference>
<gene>
    <name evidence="3" type="ORF">JCGZ_23682</name>
</gene>
<evidence type="ECO:0000313" key="3">
    <source>
        <dbReference type="EMBL" id="KDP42742.1"/>
    </source>
</evidence>
<name>A0A067L2X6_JATCU</name>
<feature type="domain" description="Arabidopsis retrotransposon Orf1 C-terminal" evidence="2">
    <location>
        <begin position="59"/>
        <end position="156"/>
    </location>
</feature>
<evidence type="ECO:0000259" key="2">
    <source>
        <dbReference type="Pfam" id="PF03078"/>
    </source>
</evidence>
<keyword evidence="4" id="KW-1185">Reference proteome</keyword>
<accession>A0A067L2X6</accession>
<evidence type="ECO:0000256" key="1">
    <source>
        <dbReference type="SAM" id="MobiDB-lite"/>
    </source>
</evidence>
<dbReference type="OrthoDB" id="1112236at2759"/>
<organism evidence="3 4">
    <name type="scientific">Jatropha curcas</name>
    <name type="common">Barbados nut</name>
    <dbReference type="NCBI Taxonomy" id="180498"/>
    <lineage>
        <taxon>Eukaryota</taxon>
        <taxon>Viridiplantae</taxon>
        <taxon>Streptophyta</taxon>
        <taxon>Embryophyta</taxon>
        <taxon>Tracheophyta</taxon>
        <taxon>Spermatophyta</taxon>
        <taxon>Magnoliopsida</taxon>
        <taxon>eudicotyledons</taxon>
        <taxon>Gunneridae</taxon>
        <taxon>Pentapetalae</taxon>
        <taxon>rosids</taxon>
        <taxon>fabids</taxon>
        <taxon>Malpighiales</taxon>
        <taxon>Euphorbiaceae</taxon>
        <taxon>Crotonoideae</taxon>
        <taxon>Jatropheae</taxon>
        <taxon>Jatropha</taxon>
    </lineage>
</organism>
<sequence>MPFKQKANKNKEGSSSSTPARRDLATRYKAPFPIYTMEEGERYTCLAKCNFIDDTEMAIKFRVDGEELTVDYDKMHQWLGFPKHGCASKPKGWNASSVWEILTGQSTFTTRNAENKWIKDESILYLHKYLCYALFGRVEASKVPTRDLFVLESILQGKRVDVVGMVLDTIYNASRHQGKVTLGVSSMAPLLAYVAQMPIPPYQLQPTDIFRYMDGAFLKKTGLVEEVKTGTTVIYRWKPWERRVGHSDRDEGTSEAQAQRQRKGKALVTSSSHAEEEEEDEVAGWKQVLGKVEALQQSQETLQVTIFDMGQKLHTIQKNHERMERKWMKYFHHQNIEFTPSPSGSPEA</sequence>
<dbReference type="EMBL" id="KK914288">
    <property type="protein sequence ID" value="KDP42742.1"/>
    <property type="molecule type" value="Genomic_DNA"/>
</dbReference>
<dbReference type="AlphaFoldDB" id="A0A067L2X6"/>
<evidence type="ECO:0000313" key="4">
    <source>
        <dbReference type="Proteomes" id="UP000027138"/>
    </source>
</evidence>
<feature type="region of interest" description="Disordered" evidence="1">
    <location>
        <begin position="245"/>
        <end position="282"/>
    </location>
</feature>
<dbReference type="InterPro" id="IPR004312">
    <property type="entry name" value="ATHILA_Orf1_C"/>
</dbReference>